<proteinExistence type="predicted"/>
<protein>
    <recommendedName>
        <fullName evidence="3">TOMM leader peptide-binding protein</fullName>
    </recommendedName>
</protein>
<dbReference type="Gene3D" id="3.40.50.720">
    <property type="entry name" value="NAD(P)-binding Rossmann-like Domain"/>
    <property type="match status" value="1"/>
</dbReference>
<accession>A0A4P7GIS2</accession>
<name>A0A4P7GIS2_9ACTN</name>
<sequence length="267" mass="28706">MPEHASRAPLRLRPGVRVSRRGAGQLQVGLHADRRLVLPDTDPVRRLLRSLGQGLDPAHVDPESVATVGCLLDRDLLETVDAAVVRRRLRETAGVAVVAEDPVRAAAVRAALAVAGLAPPGPHEPPTMTLLVRTGAEPRRADLDHAVQTDRAHLPVTVVAGRARLGPLVVPGLTACVRCVDEHLTDRDPRHPLVLEQHHDPDPGDVPAPEVLQLALGWAVRDLATWVDGGRPVTWSATVELCDDGPRTHGWRRHPRCGCAWGDLVAG</sequence>
<dbReference type="AlphaFoldDB" id="A0A4P7GIS2"/>
<dbReference type="EMBL" id="CP038267">
    <property type="protein sequence ID" value="QBR91890.1"/>
    <property type="molecule type" value="Genomic_DNA"/>
</dbReference>
<reference evidence="1 2" key="1">
    <citation type="submission" date="2019-03" db="EMBL/GenBank/DDBJ databases">
        <title>Three New Species of Nocardioides, Nocardioides euryhalodurans sp. nov., Nocardioides seonyuensis sp. nov. and Nocardioides eburneoflavus sp. nov., Iolated from Soil.</title>
        <authorList>
            <person name="Roh S.G."/>
            <person name="Lee C."/>
            <person name="Kim M.-K."/>
            <person name="Kim S.B."/>
        </authorList>
    </citation>
    <scope>NUCLEOTIDE SEQUENCE [LARGE SCALE GENOMIC DNA]</scope>
    <source>
        <strain evidence="1 2">MMS17-SY117</strain>
    </source>
</reference>
<dbReference type="OrthoDB" id="4426339at2"/>
<organism evidence="1 2">
    <name type="scientific">Nocardioides euryhalodurans</name>
    <dbReference type="NCBI Taxonomy" id="2518370"/>
    <lineage>
        <taxon>Bacteria</taxon>
        <taxon>Bacillati</taxon>
        <taxon>Actinomycetota</taxon>
        <taxon>Actinomycetes</taxon>
        <taxon>Propionibacteriales</taxon>
        <taxon>Nocardioidaceae</taxon>
        <taxon>Nocardioides</taxon>
    </lineage>
</organism>
<dbReference type="KEGG" id="noy:EXE57_06080"/>
<dbReference type="RefSeq" id="WP_135075074.1">
    <property type="nucleotide sequence ID" value="NZ_CP038267.1"/>
</dbReference>
<keyword evidence="2" id="KW-1185">Reference proteome</keyword>
<evidence type="ECO:0000313" key="1">
    <source>
        <dbReference type="EMBL" id="QBR91890.1"/>
    </source>
</evidence>
<dbReference type="Proteomes" id="UP000294894">
    <property type="component" value="Chromosome"/>
</dbReference>
<gene>
    <name evidence="1" type="ORF">EXE57_06080</name>
</gene>
<evidence type="ECO:0000313" key="2">
    <source>
        <dbReference type="Proteomes" id="UP000294894"/>
    </source>
</evidence>
<evidence type="ECO:0008006" key="3">
    <source>
        <dbReference type="Google" id="ProtNLM"/>
    </source>
</evidence>